<feature type="region of interest" description="Disordered" evidence="1">
    <location>
        <begin position="206"/>
        <end position="278"/>
    </location>
</feature>
<proteinExistence type="predicted"/>
<feature type="compositionally biased region" description="Basic and acidic residues" evidence="1">
    <location>
        <begin position="123"/>
        <end position="136"/>
    </location>
</feature>
<feature type="compositionally biased region" description="Basic residues" evidence="1">
    <location>
        <begin position="78"/>
        <end position="92"/>
    </location>
</feature>
<feature type="compositionally biased region" description="Basic residues" evidence="1">
    <location>
        <begin position="489"/>
        <end position="500"/>
    </location>
</feature>
<dbReference type="Proteomes" id="UP001153328">
    <property type="component" value="Unassembled WGS sequence"/>
</dbReference>
<feature type="region of interest" description="Disordered" evidence="1">
    <location>
        <begin position="51"/>
        <end position="175"/>
    </location>
</feature>
<feature type="compositionally biased region" description="Basic and acidic residues" evidence="1">
    <location>
        <begin position="251"/>
        <end position="278"/>
    </location>
</feature>
<dbReference type="AlphaFoldDB" id="A0A9W4MAS1"/>
<name>A0A9W4MAS1_9ACTN</name>
<organism evidence="2 3">
    <name type="scientific">Actinacidiphila bryophytorum</name>
    <dbReference type="NCBI Taxonomy" id="1436133"/>
    <lineage>
        <taxon>Bacteria</taxon>
        <taxon>Bacillati</taxon>
        <taxon>Actinomycetota</taxon>
        <taxon>Actinomycetes</taxon>
        <taxon>Kitasatosporales</taxon>
        <taxon>Streptomycetaceae</taxon>
        <taxon>Actinacidiphila</taxon>
    </lineage>
</organism>
<evidence type="ECO:0000313" key="3">
    <source>
        <dbReference type="Proteomes" id="UP001153328"/>
    </source>
</evidence>
<reference evidence="2" key="1">
    <citation type="submission" date="2021-06" db="EMBL/GenBank/DDBJ databases">
        <authorList>
            <person name="Arsene-Ploetze F."/>
        </authorList>
    </citation>
    <scope>NUCLEOTIDE SEQUENCE</scope>
    <source>
        <strain evidence="2">SBRY1</strain>
    </source>
</reference>
<evidence type="ECO:0000313" key="2">
    <source>
        <dbReference type="EMBL" id="CAG7636386.1"/>
    </source>
</evidence>
<feature type="compositionally biased region" description="Basic and acidic residues" evidence="1">
    <location>
        <begin position="59"/>
        <end position="77"/>
    </location>
</feature>
<feature type="compositionally biased region" description="Gly residues" evidence="1">
    <location>
        <begin position="477"/>
        <end position="488"/>
    </location>
</feature>
<comment type="caution">
    <text evidence="2">The sequence shown here is derived from an EMBL/GenBank/DDBJ whole genome shotgun (WGS) entry which is preliminary data.</text>
</comment>
<evidence type="ECO:0000256" key="1">
    <source>
        <dbReference type="SAM" id="MobiDB-lite"/>
    </source>
</evidence>
<feature type="compositionally biased region" description="Low complexity" evidence="1">
    <location>
        <begin position="451"/>
        <end position="460"/>
    </location>
</feature>
<protein>
    <submittedName>
        <fullName evidence="2">Uncharacterized protein</fullName>
    </submittedName>
</protein>
<keyword evidence="3" id="KW-1185">Reference proteome</keyword>
<feature type="compositionally biased region" description="Low complexity" evidence="1">
    <location>
        <begin position="336"/>
        <end position="348"/>
    </location>
</feature>
<sequence>MPLPVALALPPAGGARWVPLAASCLPAAPSWLVAQFPAPLKTLALPRRGRRLKAPTLRAEGDNQGRGELRDKPERAERKQRHSKWHPPSRPRPRQERRGVPQATKWGNRLSERVARGQSSPGRRTDKGGRARDDVSRASGGGPYGCGAAPQLPVAQDPRRGHRAGGAGARRWRLVPLPAARREHHDGHGHRDRAEGACVGAALGGSDVGREHPAAGFRQPGRRQREVRRGQRHAAFRHRDPAAPGRRPAQRHGDEHPARPDGARAQLREAERRQDRAEVRAVQLGLRVRRCRLHDPHGRGHDGHQDRPPPDRGLLRVQEDRERGQRRGRVPGGAGARHQGAPRPAGRAADAERRAGARLCAGQARLRRRQRHRADGPPAGLPGLAVLEGQQQRRAAEPDEGLPGAVGGDVVADRGPGSGLAERAVRPGTRHPADTGGAVALPDGAARAVHAGPQPRPAGAARRRPALRGDPRRRHGGGGPGRLVGQRGGRGRRQVPRHRHPFARRYAHRFGAHLPRQDRRCRHLRQSLMN</sequence>
<feature type="compositionally biased region" description="Basic residues" evidence="1">
    <location>
        <begin position="461"/>
        <end position="476"/>
    </location>
</feature>
<feature type="compositionally biased region" description="Basic and acidic residues" evidence="1">
    <location>
        <begin position="293"/>
        <end position="325"/>
    </location>
</feature>
<feature type="region of interest" description="Disordered" evidence="1">
    <location>
        <begin position="293"/>
        <end position="500"/>
    </location>
</feature>
<gene>
    <name evidence="2" type="ORF">SBRY_30018</name>
</gene>
<accession>A0A9W4MAS1</accession>
<dbReference type="EMBL" id="CAJVAX010000017">
    <property type="protein sequence ID" value="CAG7636386.1"/>
    <property type="molecule type" value="Genomic_DNA"/>
</dbReference>